<gene>
    <name evidence="2" type="ORF">SAMN04488526_1636</name>
</gene>
<dbReference type="EMBL" id="FNZQ01000002">
    <property type="protein sequence ID" value="SEK95028.1"/>
    <property type="molecule type" value="Genomic_DNA"/>
</dbReference>
<name>A0A1H7L7W0_9RHOB</name>
<dbReference type="STRING" id="188906.SAMN04488526_1636"/>
<dbReference type="Proteomes" id="UP000199283">
    <property type="component" value="Unassembled WGS sequence"/>
</dbReference>
<evidence type="ECO:0000313" key="3">
    <source>
        <dbReference type="Proteomes" id="UP000199283"/>
    </source>
</evidence>
<evidence type="ECO:0000256" key="1">
    <source>
        <dbReference type="SAM" id="SignalP"/>
    </source>
</evidence>
<keyword evidence="3" id="KW-1185">Reference proteome</keyword>
<organism evidence="2 3">
    <name type="scientific">Jannaschia helgolandensis</name>
    <dbReference type="NCBI Taxonomy" id="188906"/>
    <lineage>
        <taxon>Bacteria</taxon>
        <taxon>Pseudomonadati</taxon>
        <taxon>Pseudomonadota</taxon>
        <taxon>Alphaproteobacteria</taxon>
        <taxon>Rhodobacterales</taxon>
        <taxon>Roseobacteraceae</taxon>
        <taxon>Jannaschia</taxon>
    </lineage>
</organism>
<dbReference type="OrthoDB" id="7658996at2"/>
<feature type="chain" id="PRO_5011760322" evidence="1">
    <location>
        <begin position="19"/>
        <end position="171"/>
    </location>
</feature>
<sequence>MIRYIALSVMLLPGIAHAQKFVSATDGSDATVVETAVEQPADSFTVASTETAVGDPVQTASLEEPVDPAADYGDSIVINSTTDLELPDFVVQTNVSGSTSIDGNTLIARVEIDSEGESTLALATAGSSAEIYDESTATSDAANFEVGECNAGTDWANNDANCWNSYPTAVD</sequence>
<reference evidence="2 3" key="1">
    <citation type="submission" date="2016-10" db="EMBL/GenBank/DDBJ databases">
        <authorList>
            <person name="de Groot N.N."/>
        </authorList>
    </citation>
    <scope>NUCLEOTIDE SEQUENCE [LARGE SCALE GENOMIC DNA]</scope>
    <source>
        <strain evidence="2 3">DSM 14858</strain>
    </source>
</reference>
<proteinExistence type="predicted"/>
<dbReference type="AlphaFoldDB" id="A0A1H7L7W0"/>
<keyword evidence="1" id="KW-0732">Signal</keyword>
<dbReference type="RefSeq" id="WP_092761667.1">
    <property type="nucleotide sequence ID" value="NZ_FNZQ01000002.1"/>
</dbReference>
<protein>
    <submittedName>
        <fullName evidence="2">Uncharacterized protein</fullName>
    </submittedName>
</protein>
<evidence type="ECO:0000313" key="2">
    <source>
        <dbReference type="EMBL" id="SEK95028.1"/>
    </source>
</evidence>
<feature type="signal peptide" evidence="1">
    <location>
        <begin position="1"/>
        <end position="18"/>
    </location>
</feature>
<accession>A0A1H7L7W0</accession>